<evidence type="ECO:0000256" key="1">
    <source>
        <dbReference type="SAM" id="MobiDB-lite"/>
    </source>
</evidence>
<protein>
    <recommendedName>
        <fullName evidence="4">Centrosome and spindle pole-associated protein 1</fullName>
    </recommendedName>
</protein>
<comment type="caution">
    <text evidence="2">The sequence shown here is derived from an EMBL/GenBank/DDBJ whole genome shotgun (WGS) entry which is preliminary data.</text>
</comment>
<dbReference type="Proteomes" id="UP001497525">
    <property type="component" value="Unassembled WGS sequence"/>
</dbReference>
<feature type="region of interest" description="Disordered" evidence="1">
    <location>
        <begin position="411"/>
        <end position="457"/>
    </location>
</feature>
<evidence type="ECO:0000313" key="3">
    <source>
        <dbReference type="Proteomes" id="UP001497525"/>
    </source>
</evidence>
<evidence type="ECO:0000313" key="2">
    <source>
        <dbReference type="EMBL" id="CAL5132590.1"/>
    </source>
</evidence>
<dbReference type="GO" id="GO:0032467">
    <property type="term" value="P:positive regulation of cytokinesis"/>
    <property type="evidence" value="ECO:0007669"/>
    <property type="project" value="InterPro"/>
</dbReference>
<dbReference type="PANTHER" id="PTHR21616:SF3">
    <property type="match status" value="1"/>
</dbReference>
<gene>
    <name evidence="2" type="ORF">CDAUBV1_LOCUS5442</name>
</gene>
<feature type="compositionally biased region" description="Polar residues" evidence="1">
    <location>
        <begin position="122"/>
        <end position="132"/>
    </location>
</feature>
<dbReference type="PANTHER" id="PTHR21616">
    <property type="entry name" value="CENTROSOME SPINDLE POLE ASSOCIATED PROTEIN"/>
    <property type="match status" value="1"/>
</dbReference>
<feature type="region of interest" description="Disordered" evidence="1">
    <location>
        <begin position="337"/>
        <end position="393"/>
    </location>
</feature>
<proteinExistence type="predicted"/>
<reference evidence="2" key="1">
    <citation type="submission" date="2024-06" db="EMBL/GenBank/DDBJ databases">
        <authorList>
            <person name="Liu X."/>
            <person name="Lenzi L."/>
            <person name="Haldenby T S."/>
            <person name="Uol C."/>
        </authorList>
    </citation>
    <scope>NUCLEOTIDE SEQUENCE</scope>
</reference>
<organism evidence="2 3">
    <name type="scientific">Calicophoron daubneyi</name>
    <name type="common">Rumen fluke</name>
    <name type="synonym">Paramphistomum daubneyi</name>
    <dbReference type="NCBI Taxonomy" id="300641"/>
    <lineage>
        <taxon>Eukaryota</taxon>
        <taxon>Metazoa</taxon>
        <taxon>Spiralia</taxon>
        <taxon>Lophotrochozoa</taxon>
        <taxon>Platyhelminthes</taxon>
        <taxon>Trematoda</taxon>
        <taxon>Digenea</taxon>
        <taxon>Plagiorchiida</taxon>
        <taxon>Pronocephalata</taxon>
        <taxon>Paramphistomoidea</taxon>
        <taxon>Paramphistomidae</taxon>
        <taxon>Calicophoron</taxon>
    </lineage>
</organism>
<feature type="compositionally biased region" description="Polar residues" evidence="1">
    <location>
        <begin position="339"/>
        <end position="353"/>
    </location>
</feature>
<name>A0AAV2T633_CALDB</name>
<feature type="region of interest" description="Disordered" evidence="1">
    <location>
        <begin position="1"/>
        <end position="104"/>
    </location>
</feature>
<accession>A0AAV2T633</accession>
<feature type="region of interest" description="Disordered" evidence="1">
    <location>
        <begin position="207"/>
        <end position="248"/>
    </location>
</feature>
<feature type="region of interest" description="Disordered" evidence="1">
    <location>
        <begin position="534"/>
        <end position="578"/>
    </location>
</feature>
<evidence type="ECO:0008006" key="4">
    <source>
        <dbReference type="Google" id="ProtNLM"/>
    </source>
</evidence>
<feature type="compositionally biased region" description="Basic and acidic residues" evidence="1">
    <location>
        <begin position="23"/>
        <end position="67"/>
    </location>
</feature>
<feature type="region of interest" description="Disordered" evidence="1">
    <location>
        <begin position="267"/>
        <end position="314"/>
    </location>
</feature>
<feature type="compositionally biased region" description="Basic residues" evidence="1">
    <location>
        <begin position="563"/>
        <end position="575"/>
    </location>
</feature>
<dbReference type="InterPro" id="IPR026708">
    <property type="entry name" value="CSPP1"/>
</dbReference>
<feature type="region of interest" description="Disordered" evidence="1">
    <location>
        <begin position="118"/>
        <end position="165"/>
    </location>
</feature>
<feature type="compositionally biased region" description="Basic and acidic residues" evidence="1">
    <location>
        <begin position="552"/>
        <end position="562"/>
    </location>
</feature>
<dbReference type="GO" id="GO:0005874">
    <property type="term" value="C:microtubule"/>
    <property type="evidence" value="ECO:0007669"/>
    <property type="project" value="InterPro"/>
</dbReference>
<dbReference type="EMBL" id="CAXLJL010000134">
    <property type="protein sequence ID" value="CAL5132590.1"/>
    <property type="molecule type" value="Genomic_DNA"/>
</dbReference>
<feature type="compositionally biased region" description="Basic and acidic residues" evidence="1">
    <location>
        <begin position="215"/>
        <end position="227"/>
    </location>
</feature>
<dbReference type="GO" id="GO:0000922">
    <property type="term" value="C:spindle pole"/>
    <property type="evidence" value="ECO:0007669"/>
    <property type="project" value="InterPro"/>
</dbReference>
<dbReference type="AlphaFoldDB" id="A0AAV2T633"/>
<dbReference type="GO" id="GO:0005813">
    <property type="term" value="C:centrosome"/>
    <property type="evidence" value="ECO:0007669"/>
    <property type="project" value="InterPro"/>
</dbReference>
<sequence length="849" mass="97467">MSRHSSGDTQANKQAEPGFFDRFGQEDPRKEKLRQEMMKDYEEFKKRDEEKFRNRFASKKAESERNGSSRPTVGAMHNGDSNGIHISGNIRKSETGPSSSIDEEFELASRLRNLEEKINALHSESQHANSTERLPPLTSGHNHGSVKKEASASSRSPKSEPDFYFRERMEEYENELRKRLLALKEADARLISIEEEYAAAKNELVAAGDQGGKSAGRELPEISERKQVLRQTNLFDRPETAKSRYRQQQAYRRELEQQIIEVQRRRKAAREAEQMGPVETAPETVVENDETHKLGNRFENISRSPAYKSPEDKDYFASGERDLLHVSPNFVVSAGIPNLDQSGTHNNNGFTRSQRAEDPQFSKKAKYAQELRRQIEEDKRKKERQKKEDEEYERKIEAECAMQNTADANKVVCSPPVSHPDEHPGQQALEQSDSTFARGGHGIFGSPLTDDQKSSLQKYKNELAQQIAERKRASELEKLREQELDRKEAERIAADQLKIQQEYEMEQQRLRKIREEANKQTEIPYAAVPWEGARSNVEKKNQPSAKTVEGPRATEKKPARVRNERKRTHPKAAKKKSPELLIGPEVRTHPVRNFNGSPGLRPATVDGRTRSIISKLQNLRSQLDLEKNKLEQALKSQHYTGNADPSSYHPITTVYARAHPRVDRRAATLFDVHKDDVFTGNDNKMLNEPVTREFHSEPAVEEWGSEALKEESFSILDEQQVAYLRAQDNYIDELREQLDILQMHDMRDDAKPERQPPIDEIEGRINELQMKSDSMFVNIQGRAGDLGEENLDTTSQVSVNVEEIDARNKQRLKRLEAMQLLNDIDLDPEMVLERFMTKNIQPVNRSGRY</sequence>
<feature type="compositionally biased region" description="Basic and acidic residues" evidence="1">
    <location>
        <begin position="354"/>
        <end position="393"/>
    </location>
</feature>